<keyword evidence="2" id="KW-0418">Kinase</keyword>
<evidence type="ECO:0000313" key="2">
    <source>
        <dbReference type="EMBL" id="SDU18229.1"/>
    </source>
</evidence>
<keyword evidence="3" id="KW-1185">Reference proteome</keyword>
<dbReference type="Proteomes" id="UP000182882">
    <property type="component" value="Unassembled WGS sequence"/>
</dbReference>
<gene>
    <name evidence="2" type="ORF">SAMN05216406_13114</name>
</gene>
<sequence>MNDTHLLVSLDWQGQLYRIGHLEIHKSRGRENYRFIYERTWIKHPNRFAIDPELPLLVDMPYLSNRLWGAFQDISPDRWGSIM</sequence>
<dbReference type="InterPro" id="IPR017508">
    <property type="entry name" value="HipA_N1"/>
</dbReference>
<evidence type="ECO:0000313" key="3">
    <source>
        <dbReference type="Proteomes" id="UP000182882"/>
    </source>
</evidence>
<name>A0A1H2GFD7_9PROT</name>
<dbReference type="AlphaFoldDB" id="A0A1H2GFD7"/>
<proteinExistence type="predicted"/>
<dbReference type="Pfam" id="PF13657">
    <property type="entry name" value="Couple_hipA"/>
    <property type="match status" value="1"/>
</dbReference>
<dbReference type="KEGG" id="nur:ATY38_07650"/>
<evidence type="ECO:0000259" key="1">
    <source>
        <dbReference type="Pfam" id="PF13657"/>
    </source>
</evidence>
<accession>A0A1H2GFD7</accession>
<dbReference type="RefSeq" id="WP_062558786.1">
    <property type="nucleotide sequence ID" value="NZ_CP013341.1"/>
</dbReference>
<feature type="domain" description="HipA N-terminal subdomain 1" evidence="1">
    <location>
        <begin position="18"/>
        <end position="79"/>
    </location>
</feature>
<dbReference type="EMBL" id="FNLN01000031">
    <property type="protein sequence ID" value="SDU18229.1"/>
    <property type="molecule type" value="Genomic_DNA"/>
</dbReference>
<reference evidence="3" key="1">
    <citation type="submission" date="2016-10" db="EMBL/GenBank/DDBJ databases">
        <authorList>
            <person name="Varghese N."/>
            <person name="Submissions S."/>
        </authorList>
    </citation>
    <scope>NUCLEOTIDE SEQUENCE [LARGE SCALE GENOMIC DNA]</scope>
    <source>
        <strain evidence="3">Nm10</strain>
    </source>
</reference>
<keyword evidence="2" id="KW-0808">Transferase</keyword>
<protein>
    <submittedName>
        <fullName evidence="2">Serine/threonine-protein kinase HipA</fullName>
    </submittedName>
</protein>
<dbReference type="GO" id="GO:0016301">
    <property type="term" value="F:kinase activity"/>
    <property type="evidence" value="ECO:0007669"/>
    <property type="project" value="UniProtKB-KW"/>
</dbReference>
<organism evidence="2 3">
    <name type="scientific">Nitrosomonas ureae</name>
    <dbReference type="NCBI Taxonomy" id="44577"/>
    <lineage>
        <taxon>Bacteria</taxon>
        <taxon>Pseudomonadati</taxon>
        <taxon>Pseudomonadota</taxon>
        <taxon>Betaproteobacteria</taxon>
        <taxon>Nitrosomonadales</taxon>
        <taxon>Nitrosomonadaceae</taxon>
        <taxon>Nitrosomonas</taxon>
    </lineage>
</organism>